<dbReference type="AlphaFoldDB" id="A0A5J4Q5J6"/>
<name>A0A5J4Q5J6_9ZZZZ</name>
<protein>
    <submittedName>
        <fullName evidence="1">Uncharacterized protein</fullName>
    </submittedName>
</protein>
<gene>
    <name evidence="1" type="ORF">EZS27_033413</name>
</gene>
<accession>A0A5J4Q5J6</accession>
<proteinExistence type="predicted"/>
<sequence length="136" mass="16361">MSQNPTWNHCFNGAKKESIGEKTGNFYIGYGFSDQCYLVRTADFKAKIYDYSHPISKRYPKYGGELFEKRIDSFMRSKGRLHLTSTKETYIHKNFPKKNLFKPVTLILLKLKWHYLIKYCRMRYYSNMFKQLLTRI</sequence>
<evidence type="ECO:0000313" key="1">
    <source>
        <dbReference type="EMBL" id="KAA6316250.1"/>
    </source>
</evidence>
<organism evidence="1">
    <name type="scientific">termite gut metagenome</name>
    <dbReference type="NCBI Taxonomy" id="433724"/>
    <lineage>
        <taxon>unclassified sequences</taxon>
        <taxon>metagenomes</taxon>
        <taxon>organismal metagenomes</taxon>
    </lineage>
</organism>
<dbReference type="EMBL" id="SNRY01004950">
    <property type="protein sequence ID" value="KAA6316250.1"/>
    <property type="molecule type" value="Genomic_DNA"/>
</dbReference>
<reference evidence="1" key="1">
    <citation type="submission" date="2019-03" db="EMBL/GenBank/DDBJ databases">
        <title>Single cell metagenomics reveals metabolic interactions within the superorganism composed of flagellate Streblomastix strix and complex community of Bacteroidetes bacteria on its surface.</title>
        <authorList>
            <person name="Treitli S.C."/>
            <person name="Kolisko M."/>
            <person name="Husnik F."/>
            <person name="Keeling P."/>
            <person name="Hampl V."/>
        </authorList>
    </citation>
    <scope>NUCLEOTIDE SEQUENCE</scope>
    <source>
        <strain evidence="1">STM</strain>
    </source>
</reference>
<comment type="caution">
    <text evidence="1">The sequence shown here is derived from an EMBL/GenBank/DDBJ whole genome shotgun (WGS) entry which is preliminary data.</text>
</comment>